<dbReference type="GO" id="GO:0032049">
    <property type="term" value="P:cardiolipin biosynthetic process"/>
    <property type="evidence" value="ECO:0007669"/>
    <property type="project" value="UniProtKB-UniRule"/>
</dbReference>
<feature type="domain" description="PLD phosphodiesterase" evidence="14">
    <location>
        <begin position="212"/>
        <end position="239"/>
    </location>
</feature>
<dbReference type="SUPFAM" id="SSF56024">
    <property type="entry name" value="Phospholipase D/nuclease"/>
    <property type="match status" value="2"/>
</dbReference>
<evidence type="ECO:0000256" key="1">
    <source>
        <dbReference type="ARBA" id="ARBA00004651"/>
    </source>
</evidence>
<dbReference type="Pfam" id="PF13091">
    <property type="entry name" value="PLDc_2"/>
    <property type="match status" value="2"/>
</dbReference>
<feature type="active site" evidence="12">
    <location>
        <position position="224"/>
    </location>
</feature>
<sequence>MSVATSVSTTIFILNVLFSIVLIFFERRNPSTTWAWLLIFMLVPIGGFVIYLLFGRNISRQKMFDKKVLIDEAKKRYLENIREEYEYDLSSYEHRDLINMNYKNSGAIYTQNNDITLYTEGNEKFDALIKALECATKFIHIEYYIFRPDDIGKKLLNILMSKAKEGVEVKFLFDAMGSNSLNNKKYLNELASAGVEYAAFFPGIMPYINRRINYRNHRKIVVVDGEIGFVGGFNIGDEYLGKDKNIGYWRDTHVKVIGQAVYGLEKRFLLDWSYAKNCDIEDIFRYFPKGKNSVDGKIGMQIVTSGPDHKEQHIRNGYIKIINKAKENLFLQTPYFVPDDTLLEALKISALSGVDVRIMIPGKPDHKFMAWAANSYILELLNVNVKVYLYEKGFIHAKTIMADGAVCSIGTANMDIRSFKLNFEVNSFIYNSEFTKGLEASFKEDIKYCRQINKEEFIKRPLIEKAAESMVRLISPIL</sequence>
<proteinExistence type="inferred from homology"/>
<comment type="catalytic activity">
    <reaction evidence="12">
        <text>2 a 1,2-diacyl-sn-glycero-3-phospho-(1'-sn-glycerol) = a cardiolipin + glycerol</text>
        <dbReference type="Rhea" id="RHEA:31451"/>
        <dbReference type="ChEBI" id="CHEBI:17754"/>
        <dbReference type="ChEBI" id="CHEBI:62237"/>
        <dbReference type="ChEBI" id="CHEBI:64716"/>
    </reaction>
</comment>
<dbReference type="PANTHER" id="PTHR21248:SF22">
    <property type="entry name" value="PHOSPHOLIPASE D"/>
    <property type="match status" value="1"/>
</dbReference>
<protein>
    <recommendedName>
        <fullName evidence="12 13">Cardiolipin synthase</fullName>
        <shortName evidence="12">CL synthase</shortName>
        <ecNumber evidence="12 13">2.7.8.-</ecNumber>
    </recommendedName>
</protein>
<evidence type="ECO:0000313" key="15">
    <source>
        <dbReference type="EMBL" id="MBI6871757.1"/>
    </source>
</evidence>
<keyword evidence="9 12" id="KW-0472">Membrane</keyword>
<dbReference type="EC" id="2.7.8.-" evidence="12 13"/>
<evidence type="ECO:0000256" key="9">
    <source>
        <dbReference type="ARBA" id="ARBA00023136"/>
    </source>
</evidence>
<evidence type="ECO:0000256" key="11">
    <source>
        <dbReference type="ARBA" id="ARBA00023264"/>
    </source>
</evidence>
<evidence type="ECO:0000313" key="16">
    <source>
        <dbReference type="Proteomes" id="UP000622687"/>
    </source>
</evidence>
<feature type="active site" evidence="12">
    <location>
        <position position="396"/>
    </location>
</feature>
<dbReference type="InterPro" id="IPR027379">
    <property type="entry name" value="CLS_N"/>
</dbReference>
<keyword evidence="6" id="KW-0677">Repeat</keyword>
<dbReference type="GO" id="GO:0008808">
    <property type="term" value="F:cardiolipin synthase activity"/>
    <property type="evidence" value="ECO:0007669"/>
    <property type="project" value="UniProtKB-UniRule"/>
</dbReference>
<dbReference type="GO" id="GO:0005886">
    <property type="term" value="C:plasma membrane"/>
    <property type="evidence" value="ECO:0007669"/>
    <property type="project" value="UniProtKB-SubCell"/>
</dbReference>
<dbReference type="Gene3D" id="3.30.870.10">
    <property type="entry name" value="Endonuclease Chain A"/>
    <property type="match status" value="2"/>
</dbReference>
<evidence type="ECO:0000259" key="14">
    <source>
        <dbReference type="PROSITE" id="PS50035"/>
    </source>
</evidence>
<dbReference type="Proteomes" id="UP000622687">
    <property type="component" value="Unassembled WGS sequence"/>
</dbReference>
<dbReference type="NCBIfam" id="TIGR04265">
    <property type="entry name" value="bac_cardiolipin"/>
    <property type="match status" value="1"/>
</dbReference>
<keyword evidence="11 12" id="KW-1208">Phospholipid metabolism</keyword>
<feature type="transmembrane region" description="Helical" evidence="12">
    <location>
        <begin position="34"/>
        <end position="54"/>
    </location>
</feature>
<dbReference type="SMART" id="SM00155">
    <property type="entry name" value="PLDc"/>
    <property type="match status" value="2"/>
</dbReference>
<feature type="active site" evidence="12">
    <location>
        <position position="403"/>
    </location>
</feature>
<dbReference type="EMBL" id="JAEEGB010000004">
    <property type="protein sequence ID" value="MBI6871757.1"/>
    <property type="molecule type" value="Genomic_DNA"/>
</dbReference>
<keyword evidence="2 12" id="KW-1003">Cell membrane</keyword>
<feature type="domain" description="PLD phosphodiesterase" evidence="14">
    <location>
        <begin position="391"/>
        <end position="418"/>
    </location>
</feature>
<keyword evidence="4 12" id="KW-0808">Transferase</keyword>
<gene>
    <name evidence="15" type="primary">cls</name>
    <name evidence="15" type="ORF">I6U51_03430</name>
</gene>
<dbReference type="RefSeq" id="WP_211141194.1">
    <property type="nucleotide sequence ID" value="NZ_JAEEGB010000004.1"/>
</dbReference>
<dbReference type="FunFam" id="3.30.870.10:FF:000014">
    <property type="entry name" value="Cardiolipin synthase"/>
    <property type="match status" value="1"/>
</dbReference>
<keyword evidence="10 12" id="KW-0594">Phospholipid biosynthesis</keyword>
<evidence type="ECO:0000256" key="8">
    <source>
        <dbReference type="ARBA" id="ARBA00023098"/>
    </source>
</evidence>
<feature type="active site" evidence="12">
    <location>
        <position position="398"/>
    </location>
</feature>
<keyword evidence="16" id="KW-1185">Reference proteome</keyword>
<dbReference type="InterPro" id="IPR025202">
    <property type="entry name" value="PLD-like_dom"/>
</dbReference>
<organism evidence="15 16">
    <name type="scientific">Clostridium aciditolerans</name>
    <dbReference type="NCBI Taxonomy" id="339861"/>
    <lineage>
        <taxon>Bacteria</taxon>
        <taxon>Bacillati</taxon>
        <taxon>Bacillota</taxon>
        <taxon>Clostridia</taxon>
        <taxon>Eubacteriales</taxon>
        <taxon>Clostridiaceae</taxon>
        <taxon>Clostridium</taxon>
    </lineage>
</organism>
<evidence type="ECO:0000256" key="3">
    <source>
        <dbReference type="ARBA" id="ARBA00022516"/>
    </source>
</evidence>
<dbReference type="InterPro" id="IPR001736">
    <property type="entry name" value="PLipase_D/transphosphatidylase"/>
</dbReference>
<evidence type="ECO:0000256" key="4">
    <source>
        <dbReference type="ARBA" id="ARBA00022679"/>
    </source>
</evidence>
<dbReference type="PANTHER" id="PTHR21248">
    <property type="entry name" value="CARDIOLIPIN SYNTHASE"/>
    <property type="match status" value="1"/>
</dbReference>
<dbReference type="Pfam" id="PF13396">
    <property type="entry name" value="PLDc_N"/>
    <property type="match status" value="1"/>
</dbReference>
<comment type="function">
    <text evidence="12">Catalyzes the reversible phosphatidyl group transfer from one phosphatidylglycerol molecule to another to form cardiolipin (CL) (diphosphatidylglycerol) and glycerol.</text>
</comment>
<keyword evidence="8 12" id="KW-0443">Lipid metabolism</keyword>
<keyword evidence="5 12" id="KW-0812">Transmembrane</keyword>
<dbReference type="CDD" id="cd09112">
    <property type="entry name" value="PLDc_CLS_2"/>
    <property type="match status" value="1"/>
</dbReference>
<dbReference type="InterPro" id="IPR022924">
    <property type="entry name" value="Cardiolipin_synthase"/>
</dbReference>
<dbReference type="HAMAP" id="MF_01916">
    <property type="entry name" value="Cardiolipin_synth_Cls"/>
    <property type="match status" value="1"/>
</dbReference>
<evidence type="ECO:0000256" key="7">
    <source>
        <dbReference type="ARBA" id="ARBA00022989"/>
    </source>
</evidence>
<keyword evidence="3 12" id="KW-0444">Lipid biosynthesis</keyword>
<accession>A0A934HWB1</accession>
<evidence type="ECO:0000256" key="12">
    <source>
        <dbReference type="HAMAP-Rule" id="MF_01916"/>
    </source>
</evidence>
<evidence type="ECO:0000256" key="2">
    <source>
        <dbReference type="ARBA" id="ARBA00022475"/>
    </source>
</evidence>
<feature type="active site" evidence="12">
    <location>
        <position position="217"/>
    </location>
</feature>
<feature type="active site" evidence="12">
    <location>
        <position position="219"/>
    </location>
</feature>
<comment type="caution">
    <text evidence="15">The sequence shown here is derived from an EMBL/GenBank/DDBJ whole genome shotgun (WGS) entry which is preliminary data.</text>
</comment>
<comment type="subcellular location">
    <subcellularLocation>
        <location evidence="1 12">Cell membrane</location>
        <topology evidence="1 12">Multi-pass membrane protein</topology>
    </subcellularLocation>
</comment>
<evidence type="ECO:0000256" key="5">
    <source>
        <dbReference type="ARBA" id="ARBA00022692"/>
    </source>
</evidence>
<dbReference type="AlphaFoldDB" id="A0A934HWB1"/>
<dbReference type="InterPro" id="IPR030874">
    <property type="entry name" value="Cardiolipin_synth_Firmi"/>
</dbReference>
<name>A0A934HWB1_9CLOT</name>
<evidence type="ECO:0000256" key="6">
    <source>
        <dbReference type="ARBA" id="ARBA00022737"/>
    </source>
</evidence>
<dbReference type="CDD" id="cd09110">
    <property type="entry name" value="PLDc_CLS_1"/>
    <property type="match status" value="1"/>
</dbReference>
<feature type="transmembrane region" description="Helical" evidence="12">
    <location>
        <begin position="6"/>
        <end position="25"/>
    </location>
</feature>
<evidence type="ECO:0000256" key="13">
    <source>
        <dbReference type="NCBIfam" id="TIGR04265"/>
    </source>
</evidence>
<comment type="similarity">
    <text evidence="12">Belongs to the phospholipase D family. Cardiolipin synthase subfamily.</text>
</comment>
<keyword evidence="7 12" id="KW-1133">Transmembrane helix</keyword>
<reference evidence="15" key="1">
    <citation type="submission" date="2020-12" db="EMBL/GenBank/DDBJ databases">
        <title>Clostridium thailandense sp. nov., a novel acetogenic bacterium isolated from peat land soil in Thailand.</title>
        <authorList>
            <person name="Chaikitkaew S."/>
            <person name="Birkeland N.K."/>
        </authorList>
    </citation>
    <scope>NUCLEOTIDE SEQUENCE</scope>
    <source>
        <strain evidence="15">DSM 17425</strain>
    </source>
</reference>
<dbReference type="PROSITE" id="PS50035">
    <property type="entry name" value="PLD"/>
    <property type="match status" value="2"/>
</dbReference>
<evidence type="ECO:0000256" key="10">
    <source>
        <dbReference type="ARBA" id="ARBA00023209"/>
    </source>
</evidence>